<keyword evidence="2" id="KW-0479">Metal-binding</keyword>
<name>A0A7U4J6E1_9SPHN</name>
<keyword evidence="4" id="KW-0456">Lyase</keyword>
<keyword evidence="3" id="KW-0862">Zinc</keyword>
<dbReference type="GO" id="GO:0016846">
    <property type="term" value="F:carbon-sulfur lyase activity"/>
    <property type="evidence" value="ECO:0007669"/>
    <property type="project" value="InterPro"/>
</dbReference>
<dbReference type="PROSITE" id="PS51891">
    <property type="entry name" value="CENP_V_GFA"/>
    <property type="match status" value="1"/>
</dbReference>
<dbReference type="PANTHER" id="PTHR33337:SF33">
    <property type="entry name" value="CENP-V_GFA DOMAIN-CONTAINING PROTEIN"/>
    <property type="match status" value="1"/>
</dbReference>
<dbReference type="Pfam" id="PF04828">
    <property type="entry name" value="GFA"/>
    <property type="match status" value="1"/>
</dbReference>
<dbReference type="OrthoDB" id="7186766at2"/>
<dbReference type="GO" id="GO:0046872">
    <property type="term" value="F:metal ion binding"/>
    <property type="evidence" value="ECO:0007669"/>
    <property type="project" value="UniProtKB-KW"/>
</dbReference>
<dbReference type="SUPFAM" id="SSF51316">
    <property type="entry name" value="Mss4-like"/>
    <property type="match status" value="1"/>
</dbReference>
<dbReference type="PANTHER" id="PTHR33337">
    <property type="entry name" value="GFA DOMAIN-CONTAINING PROTEIN"/>
    <property type="match status" value="1"/>
</dbReference>
<keyword evidence="7" id="KW-1185">Reference proteome</keyword>
<accession>A0A7U4J6E1</accession>
<reference evidence="6 7" key="2">
    <citation type="submission" date="2015-02" db="EMBL/GenBank/DDBJ databases">
        <title>The complete genome of Sphingomonas hengshuiensis sp. WHSC-8 isolated from soil of Hengshui Lake.</title>
        <authorList>
            <person name="Wei S."/>
            <person name="Guo J."/>
            <person name="Su C."/>
            <person name="Wu R."/>
            <person name="Zhang Z."/>
            <person name="Liang K."/>
            <person name="Li H."/>
            <person name="Wang T."/>
            <person name="Liu H."/>
            <person name="Zhang C."/>
            <person name="Li Z."/>
            <person name="Wang Q."/>
            <person name="Meng J."/>
        </authorList>
    </citation>
    <scope>NUCLEOTIDE SEQUENCE [LARGE SCALE GENOMIC DNA]</scope>
    <source>
        <strain evidence="6 7">WHSC-8</strain>
    </source>
</reference>
<dbReference type="InterPro" id="IPR011057">
    <property type="entry name" value="Mss4-like_sf"/>
</dbReference>
<evidence type="ECO:0000256" key="1">
    <source>
        <dbReference type="ARBA" id="ARBA00005495"/>
    </source>
</evidence>
<dbReference type="Proteomes" id="UP000032300">
    <property type="component" value="Chromosome"/>
</dbReference>
<proteinExistence type="inferred from homology"/>
<comment type="similarity">
    <text evidence="1">Belongs to the Gfa family.</text>
</comment>
<evidence type="ECO:0000256" key="4">
    <source>
        <dbReference type="ARBA" id="ARBA00023239"/>
    </source>
</evidence>
<dbReference type="EMBL" id="CP010836">
    <property type="protein sequence ID" value="AJP71089.1"/>
    <property type="molecule type" value="Genomic_DNA"/>
</dbReference>
<sequence length="170" mass="18427">MQESGTEWLDGGCACGAVRYRVAADPIFVNNCHCTLCQRQTGGPSVVNLFIEAERLEQLSGETVSHVVRAGSGGDHEIVRCAACGTALWSFYPRLGRLGAGVRVTTLDEPARARPDAAIYTDDRLPWVALPEGIPHFAGPYNPAELLPPERMARLRALAERSAALREARN</sequence>
<gene>
    <name evidence="6" type="ORF">TS85_03515</name>
</gene>
<dbReference type="InterPro" id="IPR006913">
    <property type="entry name" value="CENP-V/GFA"/>
</dbReference>
<protein>
    <submittedName>
        <fullName evidence="6">Aldehyde-activating protein</fullName>
    </submittedName>
</protein>
<dbReference type="RefSeq" id="WP_044330444.1">
    <property type="nucleotide sequence ID" value="NZ_CP010836.1"/>
</dbReference>
<feature type="domain" description="CENP-V/GFA" evidence="5">
    <location>
        <begin position="9"/>
        <end position="128"/>
    </location>
</feature>
<evidence type="ECO:0000256" key="3">
    <source>
        <dbReference type="ARBA" id="ARBA00022833"/>
    </source>
</evidence>
<reference evidence="6 7" key="1">
    <citation type="journal article" date="2015" name="Int. J. Syst. Evol. Microbiol.">
        <title>Sphingomonas hengshuiensis sp. nov., isolated from lake wetland.</title>
        <authorList>
            <person name="Wei S."/>
            <person name="Wang T."/>
            <person name="Liu H."/>
            <person name="Zhang C."/>
            <person name="Guo J."/>
            <person name="Wang Q."/>
            <person name="Liang K."/>
            <person name="Zhang Z."/>
        </authorList>
    </citation>
    <scope>NUCLEOTIDE SEQUENCE [LARGE SCALE GENOMIC DNA]</scope>
    <source>
        <strain evidence="6 7">WHSC-8</strain>
    </source>
</reference>
<dbReference type="AlphaFoldDB" id="A0A7U4J6E1"/>
<evidence type="ECO:0000256" key="2">
    <source>
        <dbReference type="ARBA" id="ARBA00022723"/>
    </source>
</evidence>
<dbReference type="KEGG" id="sphi:TS85_03515"/>
<organism evidence="6 7">
    <name type="scientific">Sphingomonas hengshuiensis</name>
    <dbReference type="NCBI Taxonomy" id="1609977"/>
    <lineage>
        <taxon>Bacteria</taxon>
        <taxon>Pseudomonadati</taxon>
        <taxon>Pseudomonadota</taxon>
        <taxon>Alphaproteobacteria</taxon>
        <taxon>Sphingomonadales</taxon>
        <taxon>Sphingomonadaceae</taxon>
        <taxon>Sphingomonas</taxon>
    </lineage>
</organism>
<dbReference type="Gene3D" id="3.90.1590.10">
    <property type="entry name" value="glutathione-dependent formaldehyde- activating enzyme (gfa)"/>
    <property type="match status" value="1"/>
</dbReference>
<evidence type="ECO:0000313" key="7">
    <source>
        <dbReference type="Proteomes" id="UP000032300"/>
    </source>
</evidence>
<evidence type="ECO:0000313" key="6">
    <source>
        <dbReference type="EMBL" id="AJP71089.1"/>
    </source>
</evidence>
<evidence type="ECO:0000259" key="5">
    <source>
        <dbReference type="PROSITE" id="PS51891"/>
    </source>
</evidence>